<evidence type="ECO:0000313" key="3">
    <source>
        <dbReference type="Proteomes" id="UP001497512"/>
    </source>
</evidence>
<feature type="compositionally biased region" description="Acidic residues" evidence="1">
    <location>
        <begin position="102"/>
        <end position="114"/>
    </location>
</feature>
<feature type="compositionally biased region" description="Basic and acidic residues" evidence="1">
    <location>
        <begin position="67"/>
        <end position="77"/>
    </location>
</feature>
<organism evidence="2 3">
    <name type="scientific">Sphagnum troendelagicum</name>
    <dbReference type="NCBI Taxonomy" id="128251"/>
    <lineage>
        <taxon>Eukaryota</taxon>
        <taxon>Viridiplantae</taxon>
        <taxon>Streptophyta</taxon>
        <taxon>Embryophyta</taxon>
        <taxon>Bryophyta</taxon>
        <taxon>Sphagnophytina</taxon>
        <taxon>Sphagnopsida</taxon>
        <taxon>Sphagnales</taxon>
        <taxon>Sphagnaceae</taxon>
        <taxon>Sphagnum</taxon>
    </lineage>
</organism>
<dbReference type="SUPFAM" id="SSF50630">
    <property type="entry name" value="Acid proteases"/>
    <property type="match status" value="1"/>
</dbReference>
<evidence type="ECO:0008006" key="4">
    <source>
        <dbReference type="Google" id="ProtNLM"/>
    </source>
</evidence>
<dbReference type="PROSITE" id="PS00141">
    <property type="entry name" value="ASP_PROTEASE"/>
    <property type="match status" value="1"/>
</dbReference>
<evidence type="ECO:0000256" key="1">
    <source>
        <dbReference type="SAM" id="MobiDB-lite"/>
    </source>
</evidence>
<evidence type="ECO:0000313" key="2">
    <source>
        <dbReference type="EMBL" id="CAK9236887.1"/>
    </source>
</evidence>
<dbReference type="Proteomes" id="UP001497512">
    <property type="component" value="Chromosome 9"/>
</dbReference>
<keyword evidence="3" id="KW-1185">Reference proteome</keyword>
<dbReference type="Gene3D" id="2.40.70.10">
    <property type="entry name" value="Acid Proteases"/>
    <property type="match status" value="1"/>
</dbReference>
<feature type="region of interest" description="Disordered" evidence="1">
    <location>
        <begin position="57"/>
        <end position="126"/>
    </location>
</feature>
<proteinExistence type="predicted"/>
<dbReference type="InterPro" id="IPR001969">
    <property type="entry name" value="Aspartic_peptidase_AS"/>
</dbReference>
<gene>
    <name evidence="2" type="ORF">CSSPTR1EN2_LOCUS23287</name>
</gene>
<dbReference type="InterPro" id="IPR021109">
    <property type="entry name" value="Peptidase_aspartic_dom_sf"/>
</dbReference>
<reference evidence="2" key="1">
    <citation type="submission" date="2024-02" db="EMBL/GenBank/DDBJ databases">
        <authorList>
            <consortium name="ELIXIR-Norway"/>
            <consortium name="Elixir Norway"/>
        </authorList>
    </citation>
    <scope>NUCLEOTIDE SEQUENCE</scope>
</reference>
<accession>A0ABP0V364</accession>
<dbReference type="EMBL" id="OZ019901">
    <property type="protein sequence ID" value="CAK9236887.1"/>
    <property type="molecule type" value="Genomic_DNA"/>
</dbReference>
<feature type="compositionally biased region" description="Polar residues" evidence="1">
    <location>
        <begin position="115"/>
        <end position="126"/>
    </location>
</feature>
<sequence>MVSAVPTIRRLCINKTHRNKMLHLSMEINHYPIEGLVDTGASMSVMAVSVVRDRIGDRLGEGPSYRYDADARERMPESSETEDGSILLCGQGTDKKKKMQESEFDSDSSEDSDEGTQSISPVEDTS</sequence>
<protein>
    <recommendedName>
        <fullName evidence="4">Peptidase A2 domain-containing protein</fullName>
    </recommendedName>
</protein>
<name>A0ABP0V364_9BRYO</name>